<feature type="compositionally biased region" description="Basic and acidic residues" evidence="1">
    <location>
        <begin position="249"/>
        <end position="258"/>
    </location>
</feature>
<organism evidence="2 3">
    <name type="scientific">Reticulomyxa filosa</name>
    <dbReference type="NCBI Taxonomy" id="46433"/>
    <lineage>
        <taxon>Eukaryota</taxon>
        <taxon>Sar</taxon>
        <taxon>Rhizaria</taxon>
        <taxon>Retaria</taxon>
        <taxon>Foraminifera</taxon>
        <taxon>Monothalamids</taxon>
        <taxon>Reticulomyxidae</taxon>
        <taxon>Reticulomyxa</taxon>
    </lineage>
</organism>
<accession>X6MZ93</accession>
<dbReference type="EMBL" id="ASPP01014367">
    <property type="protein sequence ID" value="ETO18814.1"/>
    <property type="molecule type" value="Genomic_DNA"/>
</dbReference>
<evidence type="ECO:0000313" key="3">
    <source>
        <dbReference type="Proteomes" id="UP000023152"/>
    </source>
</evidence>
<feature type="compositionally biased region" description="Basic and acidic residues" evidence="1">
    <location>
        <begin position="189"/>
        <end position="214"/>
    </location>
</feature>
<reference evidence="2 3" key="1">
    <citation type="journal article" date="2013" name="Curr. Biol.">
        <title>The Genome of the Foraminiferan Reticulomyxa filosa.</title>
        <authorList>
            <person name="Glockner G."/>
            <person name="Hulsmann N."/>
            <person name="Schleicher M."/>
            <person name="Noegel A.A."/>
            <person name="Eichinger L."/>
            <person name="Gallinger C."/>
            <person name="Pawlowski J."/>
            <person name="Sierra R."/>
            <person name="Euteneuer U."/>
            <person name="Pillet L."/>
            <person name="Moustafa A."/>
            <person name="Platzer M."/>
            <person name="Groth M."/>
            <person name="Szafranski K."/>
            <person name="Schliwa M."/>
        </authorList>
    </citation>
    <scope>NUCLEOTIDE SEQUENCE [LARGE SCALE GENOMIC DNA]</scope>
</reference>
<feature type="non-terminal residue" evidence="2">
    <location>
        <position position="349"/>
    </location>
</feature>
<feature type="region of interest" description="Disordered" evidence="1">
    <location>
        <begin position="185"/>
        <end position="349"/>
    </location>
</feature>
<evidence type="ECO:0000256" key="1">
    <source>
        <dbReference type="SAM" id="MobiDB-lite"/>
    </source>
</evidence>
<gene>
    <name evidence="2" type="ORF">RFI_18433</name>
</gene>
<protein>
    <submittedName>
        <fullName evidence="2">Uncharacterized protein</fullName>
    </submittedName>
</protein>
<feature type="compositionally biased region" description="Basic residues" evidence="1">
    <location>
        <begin position="270"/>
        <end position="280"/>
    </location>
</feature>
<name>X6MZ93_RETFI</name>
<proteinExistence type="predicted"/>
<evidence type="ECO:0000313" key="2">
    <source>
        <dbReference type="EMBL" id="ETO18814.1"/>
    </source>
</evidence>
<feature type="compositionally biased region" description="Low complexity" evidence="1">
    <location>
        <begin position="224"/>
        <end position="247"/>
    </location>
</feature>
<feature type="compositionally biased region" description="Low complexity" evidence="1">
    <location>
        <begin position="259"/>
        <end position="269"/>
    </location>
</feature>
<sequence length="349" mass="38905">MSALRLDHIKVHLCLICLKDNEDPENSAMMNSQTGTSLAIRNRQATMDHSKLCVPPKVIEEYLQLYAFPPDKPIPTSLPPTKHVTSPLDKIKKTSDNEIRALAHRNASAAAPLPPIISNPNSSGIGNTNVNVNAIGNGNGDVGGDDNGKNYFHNNEYPRGQRNTMVEPITDIKKHSKAKTVVGMGQGNKEIKNEIDRPRQPPMIHEDRRYERHISNITEKPLRNDSGSGSGSSDDNDNNNNNNNNNHNHNHDRDHENENANANTNTNTHMHSHGHGHGHNHNNDNDNGEDSDSGSHSDSDSAPMDEANAREPDNEEHFQNKYQGQERHKPQQRQYQSKGQRDKENMSKA</sequence>
<feature type="compositionally biased region" description="Basic and acidic residues" evidence="1">
    <location>
        <begin position="339"/>
        <end position="349"/>
    </location>
</feature>
<comment type="caution">
    <text evidence="2">The sequence shown here is derived from an EMBL/GenBank/DDBJ whole genome shotgun (WGS) entry which is preliminary data.</text>
</comment>
<dbReference type="AlphaFoldDB" id="X6MZ93"/>
<dbReference type="Proteomes" id="UP000023152">
    <property type="component" value="Unassembled WGS sequence"/>
</dbReference>
<keyword evidence="3" id="KW-1185">Reference proteome</keyword>
<feature type="compositionally biased region" description="Basic and acidic residues" evidence="1">
    <location>
        <begin position="307"/>
        <end position="329"/>
    </location>
</feature>